<dbReference type="EMBL" id="CP019236">
    <property type="protein sequence ID" value="APW39317.1"/>
    <property type="molecule type" value="Genomic_DNA"/>
</dbReference>
<keyword evidence="1" id="KW-0808">Transferase</keyword>
<dbReference type="KEGG" id="rhy:RD110_20590"/>
<dbReference type="Pfam" id="PF02515">
    <property type="entry name" value="CoA_transf_3"/>
    <property type="match status" value="1"/>
</dbReference>
<dbReference type="InterPro" id="IPR023606">
    <property type="entry name" value="CoA-Trfase_III_dom_1_sf"/>
</dbReference>
<dbReference type="PANTHER" id="PTHR48207:SF3">
    <property type="entry name" value="SUCCINATE--HYDROXYMETHYLGLUTARATE COA-TRANSFERASE"/>
    <property type="match status" value="1"/>
</dbReference>
<proteinExistence type="predicted"/>
<keyword evidence="3" id="KW-1185">Reference proteome</keyword>
<evidence type="ECO:0000256" key="1">
    <source>
        <dbReference type="ARBA" id="ARBA00022679"/>
    </source>
</evidence>
<reference evidence="2 3" key="1">
    <citation type="submission" date="2017-01" db="EMBL/GenBank/DDBJ databases">
        <authorList>
            <person name="Mah S.A."/>
            <person name="Swanson W.J."/>
            <person name="Moy G.W."/>
            <person name="Vacquier V.D."/>
        </authorList>
    </citation>
    <scope>NUCLEOTIDE SEQUENCE [LARGE SCALE GENOMIC DNA]</scope>
    <source>
        <strain evidence="2 3">DCY110</strain>
    </source>
</reference>
<accession>A0A1P8JZZ3</accession>
<dbReference type="Proteomes" id="UP000186609">
    <property type="component" value="Chromosome"/>
</dbReference>
<dbReference type="InterPro" id="IPR003673">
    <property type="entry name" value="CoA-Trfase_fam_III"/>
</dbReference>
<dbReference type="OrthoDB" id="5294844at2"/>
<dbReference type="STRING" id="1842727.RD110_20590"/>
<dbReference type="PANTHER" id="PTHR48207">
    <property type="entry name" value="SUCCINATE--HYDROXYMETHYLGLUTARATE COA-TRANSFERASE"/>
    <property type="match status" value="1"/>
</dbReference>
<dbReference type="AlphaFoldDB" id="A0A1P8JZZ3"/>
<dbReference type="InterPro" id="IPR050483">
    <property type="entry name" value="CoA-transferase_III_domain"/>
</dbReference>
<dbReference type="Gene3D" id="3.30.1540.10">
    <property type="entry name" value="formyl-coa transferase, domain 3"/>
    <property type="match status" value="1"/>
</dbReference>
<dbReference type="InterPro" id="IPR044855">
    <property type="entry name" value="CoA-Trfase_III_dom3_sf"/>
</dbReference>
<sequence length="387" mass="42170">MQQPLSGIKVVDLTRILSGPFCTMLLGDMGADVIKIEGVREGDPVRKAGTLVNDFSWYFASFNRNKRSMALDLRTERDKDVLVRLLQRADVLVENFRPGVLAEMGFDETQLELINPRLVVASINGYGSTGPYADRPAFDFVIQAMSGFMSANGGPDHPALRCAPPITDLVAGLYAAYGIVNALRARDLTGRGQRVESSMMAGMLSMFAYLTSDYLATGQLAPRTGNDHPITSPYGMFSASDGEIAVAPSTEDILARFMSILGLADVLADARFCTNDLRLLHRKELNLLINERLRRDTQANWIRRLNAGGVPCGRVQNVGEALNDPQMRHQDMVLEVMHPAHGAVQMVGFPVKLSGTPCKVRHPAPDHGAHTEEILAELGLSAARASP</sequence>
<evidence type="ECO:0000313" key="2">
    <source>
        <dbReference type="EMBL" id="APW39317.1"/>
    </source>
</evidence>
<protein>
    <submittedName>
        <fullName evidence="2">Carnitine dehydratase</fullName>
    </submittedName>
</protein>
<dbReference type="GO" id="GO:0008410">
    <property type="term" value="F:CoA-transferase activity"/>
    <property type="evidence" value="ECO:0007669"/>
    <property type="project" value="TreeGrafter"/>
</dbReference>
<dbReference type="RefSeq" id="WP_076201609.1">
    <property type="nucleotide sequence ID" value="NZ_CP019236.1"/>
</dbReference>
<evidence type="ECO:0000313" key="3">
    <source>
        <dbReference type="Proteomes" id="UP000186609"/>
    </source>
</evidence>
<dbReference type="Gene3D" id="3.40.50.10540">
    <property type="entry name" value="Crotonobetainyl-coa:carnitine coa-transferase, domain 1"/>
    <property type="match status" value="1"/>
</dbReference>
<name>A0A1P8JZZ3_9BURK</name>
<organism evidence="2 3">
    <name type="scientific">Rhodoferax koreensis</name>
    <dbReference type="NCBI Taxonomy" id="1842727"/>
    <lineage>
        <taxon>Bacteria</taxon>
        <taxon>Pseudomonadati</taxon>
        <taxon>Pseudomonadota</taxon>
        <taxon>Betaproteobacteria</taxon>
        <taxon>Burkholderiales</taxon>
        <taxon>Comamonadaceae</taxon>
        <taxon>Rhodoferax</taxon>
    </lineage>
</organism>
<gene>
    <name evidence="2" type="ORF">RD110_20590</name>
</gene>
<dbReference type="SUPFAM" id="SSF89796">
    <property type="entry name" value="CoA-transferase family III (CaiB/BaiF)"/>
    <property type="match status" value="1"/>
</dbReference>